<evidence type="ECO:0000313" key="3">
    <source>
        <dbReference type="EMBL" id="MEQ3549749.1"/>
    </source>
</evidence>
<protein>
    <submittedName>
        <fullName evidence="3">Cupin domain-containing protein</fullName>
    </submittedName>
</protein>
<dbReference type="RefSeq" id="WP_349296846.1">
    <property type="nucleotide sequence ID" value="NZ_JBEDNQ010000002.1"/>
</dbReference>
<accession>A0ABV1K5K8</accession>
<evidence type="ECO:0000256" key="1">
    <source>
        <dbReference type="ARBA" id="ARBA00022723"/>
    </source>
</evidence>
<organism evidence="3 4">
    <name type="scientific">Pseudonocardia nematodicida</name>
    <dbReference type="NCBI Taxonomy" id="1206997"/>
    <lineage>
        <taxon>Bacteria</taxon>
        <taxon>Bacillati</taxon>
        <taxon>Actinomycetota</taxon>
        <taxon>Actinomycetes</taxon>
        <taxon>Pseudonocardiales</taxon>
        <taxon>Pseudonocardiaceae</taxon>
        <taxon>Pseudonocardia</taxon>
    </lineage>
</organism>
<keyword evidence="4" id="KW-1185">Reference proteome</keyword>
<dbReference type="PANTHER" id="PTHR35848">
    <property type="entry name" value="OXALATE-BINDING PROTEIN"/>
    <property type="match status" value="1"/>
</dbReference>
<dbReference type="InterPro" id="IPR011051">
    <property type="entry name" value="RmlC_Cupin_sf"/>
</dbReference>
<dbReference type="InterPro" id="IPR014710">
    <property type="entry name" value="RmlC-like_jellyroll"/>
</dbReference>
<name>A0ABV1K5K8_9PSEU</name>
<keyword evidence="1" id="KW-0479">Metal-binding</keyword>
<gene>
    <name evidence="3" type="ORF">WIS52_04640</name>
</gene>
<dbReference type="InterPro" id="IPR051610">
    <property type="entry name" value="GPI/OXD"/>
</dbReference>
<feature type="domain" description="Cupin type-2" evidence="2">
    <location>
        <begin position="74"/>
        <end position="127"/>
    </location>
</feature>
<dbReference type="EMBL" id="JBEDNQ010000002">
    <property type="protein sequence ID" value="MEQ3549749.1"/>
    <property type="molecule type" value="Genomic_DNA"/>
</dbReference>
<sequence>MDQQYERGWRRYSFDGAAMRAVRAHGAEVEIAVASAFDRGAGEMAMTLLELPPHDRGDAIGMHIHRDAPTGRDAEEVYIVVQGSCVMTFSTGEEVALAPGDAVTTYPGTGHAVRVLGEQPVRIVVVVPHAFRAEGAEFTGERLPGGFAPRIEVVRCHPTRMTPEHARCSGCGAEWVVEAGVALPTWAAEHPCDVIGSDPVPAPA</sequence>
<dbReference type="InterPro" id="IPR013096">
    <property type="entry name" value="Cupin_2"/>
</dbReference>
<dbReference type="Proteomes" id="UP001494902">
    <property type="component" value="Unassembled WGS sequence"/>
</dbReference>
<evidence type="ECO:0000313" key="4">
    <source>
        <dbReference type="Proteomes" id="UP001494902"/>
    </source>
</evidence>
<proteinExistence type="predicted"/>
<dbReference type="Gene3D" id="2.60.120.10">
    <property type="entry name" value="Jelly Rolls"/>
    <property type="match status" value="1"/>
</dbReference>
<evidence type="ECO:0000259" key="2">
    <source>
        <dbReference type="Pfam" id="PF07883"/>
    </source>
</evidence>
<reference evidence="3 4" key="1">
    <citation type="submission" date="2024-03" db="EMBL/GenBank/DDBJ databases">
        <title>Draft genome sequence of Pseudonocardia nematodicida JCM 31783.</title>
        <authorList>
            <person name="Butdee W."/>
            <person name="Duangmal K."/>
        </authorList>
    </citation>
    <scope>NUCLEOTIDE SEQUENCE [LARGE SCALE GENOMIC DNA]</scope>
    <source>
        <strain evidence="3 4">JCM 31783</strain>
    </source>
</reference>
<dbReference type="Pfam" id="PF07883">
    <property type="entry name" value="Cupin_2"/>
    <property type="match status" value="1"/>
</dbReference>
<comment type="caution">
    <text evidence="3">The sequence shown here is derived from an EMBL/GenBank/DDBJ whole genome shotgun (WGS) entry which is preliminary data.</text>
</comment>
<dbReference type="SUPFAM" id="SSF51182">
    <property type="entry name" value="RmlC-like cupins"/>
    <property type="match status" value="1"/>
</dbReference>